<organism evidence="2 3">
    <name type="scientific">Trema orientale</name>
    <name type="common">Charcoal tree</name>
    <name type="synonym">Celtis orientalis</name>
    <dbReference type="NCBI Taxonomy" id="63057"/>
    <lineage>
        <taxon>Eukaryota</taxon>
        <taxon>Viridiplantae</taxon>
        <taxon>Streptophyta</taxon>
        <taxon>Embryophyta</taxon>
        <taxon>Tracheophyta</taxon>
        <taxon>Spermatophyta</taxon>
        <taxon>Magnoliopsida</taxon>
        <taxon>eudicotyledons</taxon>
        <taxon>Gunneridae</taxon>
        <taxon>Pentapetalae</taxon>
        <taxon>rosids</taxon>
        <taxon>fabids</taxon>
        <taxon>Rosales</taxon>
        <taxon>Cannabaceae</taxon>
        <taxon>Trema</taxon>
    </lineage>
</organism>
<dbReference type="AlphaFoldDB" id="A0A2P5DX12"/>
<dbReference type="STRING" id="63057.A0A2P5DX12"/>
<feature type="region of interest" description="Disordered" evidence="1">
    <location>
        <begin position="193"/>
        <end position="227"/>
    </location>
</feature>
<protein>
    <submittedName>
        <fullName evidence="2">Serine-rich protein-like protein</fullName>
    </submittedName>
</protein>
<feature type="compositionally biased region" description="Low complexity" evidence="1">
    <location>
        <begin position="25"/>
        <end position="42"/>
    </location>
</feature>
<evidence type="ECO:0000313" key="3">
    <source>
        <dbReference type="Proteomes" id="UP000237000"/>
    </source>
</evidence>
<dbReference type="PANTHER" id="PTHR33132">
    <property type="entry name" value="OSJNBB0118P14.9 PROTEIN"/>
    <property type="match status" value="1"/>
</dbReference>
<dbReference type="PANTHER" id="PTHR33132:SF53">
    <property type="entry name" value="SERINE-RICH PROTEIN-LIKE PROTEIN"/>
    <property type="match status" value="1"/>
</dbReference>
<dbReference type="OrthoDB" id="1931102at2759"/>
<dbReference type="EMBL" id="JXTC01000244">
    <property type="protein sequence ID" value="PON77837.1"/>
    <property type="molecule type" value="Genomic_DNA"/>
</dbReference>
<comment type="caution">
    <text evidence="2">The sequence shown here is derived from an EMBL/GenBank/DDBJ whole genome shotgun (WGS) entry which is preliminary data.</text>
</comment>
<dbReference type="InParanoid" id="A0A2P5DX12"/>
<evidence type="ECO:0000256" key="1">
    <source>
        <dbReference type="SAM" id="MobiDB-lite"/>
    </source>
</evidence>
<accession>A0A2P5DX12</accession>
<feature type="region of interest" description="Disordered" evidence="1">
    <location>
        <begin position="1"/>
        <end position="42"/>
    </location>
</feature>
<feature type="compositionally biased region" description="Basic residues" evidence="1">
    <location>
        <begin position="104"/>
        <end position="121"/>
    </location>
</feature>
<evidence type="ECO:0000313" key="2">
    <source>
        <dbReference type="EMBL" id="PON77837.1"/>
    </source>
</evidence>
<keyword evidence="3" id="KW-1185">Reference proteome</keyword>
<feature type="compositionally biased region" description="Low complexity" evidence="1">
    <location>
        <begin position="210"/>
        <end position="219"/>
    </location>
</feature>
<proteinExistence type="predicted"/>
<feature type="region of interest" description="Disordered" evidence="1">
    <location>
        <begin position="63"/>
        <end position="122"/>
    </location>
</feature>
<reference evidence="3" key="1">
    <citation type="submission" date="2016-06" db="EMBL/GenBank/DDBJ databases">
        <title>Parallel loss of symbiosis genes in relatives of nitrogen-fixing non-legume Parasponia.</title>
        <authorList>
            <person name="Van Velzen R."/>
            <person name="Holmer R."/>
            <person name="Bu F."/>
            <person name="Rutten L."/>
            <person name="Van Zeijl A."/>
            <person name="Liu W."/>
            <person name="Santuari L."/>
            <person name="Cao Q."/>
            <person name="Sharma T."/>
            <person name="Shen D."/>
            <person name="Roswanjaya Y."/>
            <person name="Wardhani T."/>
            <person name="Kalhor M.S."/>
            <person name="Jansen J."/>
            <person name="Van den Hoogen J."/>
            <person name="Gungor B."/>
            <person name="Hartog M."/>
            <person name="Hontelez J."/>
            <person name="Verver J."/>
            <person name="Yang W.-C."/>
            <person name="Schijlen E."/>
            <person name="Repin R."/>
            <person name="Schilthuizen M."/>
            <person name="Schranz E."/>
            <person name="Heidstra R."/>
            <person name="Miyata K."/>
            <person name="Fedorova E."/>
            <person name="Kohlen W."/>
            <person name="Bisseling T."/>
            <person name="Smit S."/>
            <person name="Geurts R."/>
        </authorList>
    </citation>
    <scope>NUCLEOTIDE SEQUENCE [LARGE SCALE GENOMIC DNA]</scope>
    <source>
        <strain evidence="3">cv. RG33-2</strain>
    </source>
</reference>
<sequence length="227" mass="24051">MAVSSRRTSAPVLRSLSPSGRFYNSPYSSSPSSSSSSAFASSSSSFASRSSTFFHRSASPTRVNLVGASPSPSSSSVRFSLDRPTSPNRSIAVAPRGGVGNNRNHPHQVVRRQSGHGHQKRTCLCSPTTHPGSFRCSLHKGFGNSSSSSSNPHAPYAPNRLNARRSAMTNSLVRIGGVEGADLVKRALAALIRPSSHQQRRRADFRPRPSRLSIMSMSGDDGGGEGS</sequence>
<dbReference type="Proteomes" id="UP000237000">
    <property type="component" value="Unassembled WGS sequence"/>
</dbReference>
<name>A0A2P5DX12_TREOI</name>
<gene>
    <name evidence="2" type="ORF">TorRG33x02_239530</name>
</gene>